<evidence type="ECO:0000313" key="6">
    <source>
        <dbReference type="Proteomes" id="UP001499915"/>
    </source>
</evidence>
<dbReference type="InterPro" id="IPR020011">
    <property type="entry name" value="FimV_C"/>
</dbReference>
<keyword evidence="1" id="KW-0175">Coiled coil</keyword>
<evidence type="ECO:0000313" key="5">
    <source>
        <dbReference type="EMBL" id="GAA0684147.1"/>
    </source>
</evidence>
<protein>
    <recommendedName>
        <fullName evidence="4">FimV N-terminal domain-containing protein</fullName>
    </recommendedName>
</protein>
<evidence type="ECO:0000259" key="4">
    <source>
        <dbReference type="Pfam" id="PF25800"/>
    </source>
</evidence>
<keyword evidence="6" id="KW-1185">Reference proteome</keyword>
<dbReference type="Gene3D" id="1.20.58.2200">
    <property type="match status" value="1"/>
</dbReference>
<keyword evidence="3" id="KW-0732">Signal</keyword>
<dbReference type="NCBIfam" id="TIGR03504">
    <property type="entry name" value="FimV_Cterm"/>
    <property type="match status" value="1"/>
</dbReference>
<dbReference type="EMBL" id="BAAAET010000001">
    <property type="protein sequence ID" value="GAA0684147.1"/>
    <property type="molecule type" value="Genomic_DNA"/>
</dbReference>
<evidence type="ECO:0000256" key="2">
    <source>
        <dbReference type="SAM" id="MobiDB-lite"/>
    </source>
</evidence>
<feature type="signal peptide" evidence="3">
    <location>
        <begin position="1"/>
        <end position="22"/>
    </location>
</feature>
<dbReference type="Proteomes" id="UP001499915">
    <property type="component" value="Unassembled WGS sequence"/>
</dbReference>
<evidence type="ECO:0000256" key="3">
    <source>
        <dbReference type="SAM" id="SignalP"/>
    </source>
</evidence>
<comment type="caution">
    <text evidence="5">The sequence shown here is derived from an EMBL/GenBank/DDBJ whole genome shotgun (WGS) entry which is preliminary data.</text>
</comment>
<organism evidence="5 6">
    <name type="scientific">Marinobacterium maritimum</name>
    <dbReference type="NCBI Taxonomy" id="500162"/>
    <lineage>
        <taxon>Bacteria</taxon>
        <taxon>Pseudomonadati</taxon>
        <taxon>Pseudomonadota</taxon>
        <taxon>Gammaproteobacteria</taxon>
        <taxon>Oceanospirillales</taxon>
        <taxon>Oceanospirillaceae</taxon>
        <taxon>Marinobacterium</taxon>
    </lineage>
</organism>
<dbReference type="InterPro" id="IPR020012">
    <property type="entry name" value="LysM_FimV"/>
</dbReference>
<dbReference type="InterPro" id="IPR038440">
    <property type="entry name" value="FimV_C_sf"/>
</dbReference>
<feature type="coiled-coil region" evidence="1">
    <location>
        <begin position="350"/>
        <end position="405"/>
    </location>
</feature>
<feature type="compositionally biased region" description="Polar residues" evidence="2">
    <location>
        <begin position="316"/>
        <end position="329"/>
    </location>
</feature>
<feature type="region of interest" description="Disordered" evidence="2">
    <location>
        <begin position="261"/>
        <end position="343"/>
    </location>
</feature>
<gene>
    <name evidence="5" type="ORF">GCM10009104_06810</name>
</gene>
<feature type="compositionally biased region" description="Polar residues" evidence="2">
    <location>
        <begin position="289"/>
        <end position="298"/>
    </location>
</feature>
<dbReference type="RefSeq" id="WP_343802310.1">
    <property type="nucleotide sequence ID" value="NZ_BAAAET010000001.1"/>
</dbReference>
<feature type="region of interest" description="Disordered" evidence="2">
    <location>
        <begin position="739"/>
        <end position="761"/>
    </location>
</feature>
<feature type="region of interest" description="Disordered" evidence="2">
    <location>
        <begin position="406"/>
        <end position="425"/>
    </location>
</feature>
<feature type="domain" description="FimV N-terminal" evidence="4">
    <location>
        <begin position="23"/>
        <end position="131"/>
    </location>
</feature>
<feature type="chain" id="PRO_5046454286" description="FimV N-terminal domain-containing protein" evidence="3">
    <location>
        <begin position="23"/>
        <end position="881"/>
    </location>
</feature>
<dbReference type="Pfam" id="PF25800">
    <property type="entry name" value="FimV_N"/>
    <property type="match status" value="1"/>
</dbReference>
<reference evidence="6" key="1">
    <citation type="journal article" date="2019" name="Int. J. Syst. Evol. Microbiol.">
        <title>The Global Catalogue of Microorganisms (GCM) 10K type strain sequencing project: providing services to taxonomists for standard genome sequencing and annotation.</title>
        <authorList>
            <consortium name="The Broad Institute Genomics Platform"/>
            <consortium name="The Broad Institute Genome Sequencing Center for Infectious Disease"/>
            <person name="Wu L."/>
            <person name="Ma J."/>
        </authorList>
    </citation>
    <scope>NUCLEOTIDE SEQUENCE [LARGE SCALE GENOMIC DNA]</scope>
    <source>
        <strain evidence="6">JCM 15134</strain>
    </source>
</reference>
<feature type="compositionally biased region" description="Acidic residues" evidence="2">
    <location>
        <begin position="739"/>
        <end position="752"/>
    </location>
</feature>
<evidence type="ECO:0000256" key="1">
    <source>
        <dbReference type="SAM" id="Coils"/>
    </source>
</evidence>
<sequence>MLRKLALSLAVSAALGASQVNALGLGEIQVNSALNEPLDAEIKLTQVRDLSPLQIQPRMASLDEYATASGGSQARYLRDIQFQVLVSPEGTGRIRLKSTEPVQEPFLNFMVEVNWPSGRMVREYTLLLDPPVFEASPVAQRLSVARVEPVEARPQVADARPVTPSGSNIRTRANSETQVYVGVNDTLWEIAKKTKPQGITEHQMMLALLRKNPQAFPSGNINNLKAGTVMDIPSVAEAQQLSHRESVAEVARQMQLWREGRNSPKAAAKAPLDVSKAADTPKAEETAPQVESESTAVATQDEGKLTVLAPPEESVEAQQLTSATSSVDSDAQENAAGADQSGGQVISAAAERLEDEVLMAQEKIDRLERDNADLNDKLSSVLEQLESQSRLLELQSQQMSTLQAELTKPQAAPVEVPAKPEKDSTSLLENPTVLGGLGAAIALLGGVWLFLRRKRSGDESKRELVNVPDDLREEDRDAVPDVASAGLAAAAVAGGAAVVAANAAEDDAIIDDAADFVRPPMDSLAPDEDEVAAGDLEQDLQELDLDMDLDLDLDDLDQPQEGELAGVDSAEFDLGLDDEPMAELGAEEEIEASAADEPEIIEAADELDFTLEQAEEEPSELDAMLAEQDVDDELDFLLSDSVTAEDGSADDVDELDIALGVDSGEDDALEFNAGSALSVESESDAEVDNSLHETVEAAPEVEFEIDPALEAMLQGGDDQSETDTDDGLEFDLGFADDEPAAIDTESAEDDLESLLSSFNPEEEVENAAFATALTSEEVEEELTANISHDLEMDLDSEVEELLGSTDDDIELDEQRSDEQDDILDKMNLLSDADEIETKLDLARAYIEMEDTEGARDILNEITSEGSNTQRDEAQKLLETLA</sequence>
<accession>A0ABP3T9C5</accession>
<name>A0ABP3T9C5_9GAMM</name>
<proteinExistence type="predicted"/>
<dbReference type="NCBIfam" id="TIGR03505">
    <property type="entry name" value="FimV_core"/>
    <property type="match status" value="1"/>
</dbReference>
<dbReference type="InterPro" id="IPR057840">
    <property type="entry name" value="FimV_N"/>
</dbReference>